<dbReference type="InterPro" id="IPR005574">
    <property type="entry name" value="Rpb4/RPC9"/>
</dbReference>
<keyword evidence="5" id="KW-0804">Transcription</keyword>
<dbReference type="Gene3D" id="1.20.1250.40">
    <property type="match status" value="1"/>
</dbReference>
<evidence type="ECO:0000259" key="8">
    <source>
        <dbReference type="SMART" id="SM00657"/>
    </source>
</evidence>
<accession>A0AA38FFB1</accession>
<comment type="similarity">
    <text evidence="2">Belongs to the eukaryotic RPC9 RNA polymerase subunit family.</text>
</comment>
<proteinExistence type="inferred from homology"/>
<dbReference type="InterPro" id="IPR038324">
    <property type="entry name" value="Rpb4/RPC9_sf"/>
</dbReference>
<keyword evidence="4" id="KW-0240">DNA-directed RNA polymerase</keyword>
<evidence type="ECO:0000256" key="6">
    <source>
        <dbReference type="ARBA" id="ARBA00023242"/>
    </source>
</evidence>
<dbReference type="PANTHER" id="PTHR15561">
    <property type="entry name" value="CALCITONIN GENE-RELATED PEPTIDE-RECEPTOR COMPONENT PROTEIN"/>
    <property type="match status" value="1"/>
</dbReference>
<evidence type="ECO:0000256" key="1">
    <source>
        <dbReference type="ARBA" id="ARBA00004123"/>
    </source>
</evidence>
<evidence type="ECO:0000256" key="2">
    <source>
        <dbReference type="ARBA" id="ARBA00006898"/>
    </source>
</evidence>
<evidence type="ECO:0000313" key="9">
    <source>
        <dbReference type="EMBL" id="KAH9299847.1"/>
    </source>
</evidence>
<dbReference type="InterPro" id="IPR010997">
    <property type="entry name" value="HRDC-like_sf"/>
</dbReference>
<evidence type="ECO:0000256" key="4">
    <source>
        <dbReference type="ARBA" id="ARBA00022478"/>
    </source>
</evidence>
<evidence type="ECO:0000313" key="10">
    <source>
        <dbReference type="Proteomes" id="UP000824469"/>
    </source>
</evidence>
<keyword evidence="10" id="KW-1185">Reference proteome</keyword>
<dbReference type="Proteomes" id="UP000824469">
    <property type="component" value="Unassembled WGS sequence"/>
</dbReference>
<evidence type="ECO:0000256" key="7">
    <source>
        <dbReference type="SAM" id="MobiDB-lite"/>
    </source>
</evidence>
<feature type="compositionally biased region" description="Acidic residues" evidence="7">
    <location>
        <begin position="124"/>
        <end position="150"/>
    </location>
</feature>
<dbReference type="PANTHER" id="PTHR15561:SF0">
    <property type="entry name" value="DNA-DIRECTED RNA POLYMERASE III SUBUNIT RPC9"/>
    <property type="match status" value="1"/>
</dbReference>
<dbReference type="GO" id="GO:0006384">
    <property type="term" value="P:transcription initiation at RNA polymerase III promoter"/>
    <property type="evidence" value="ECO:0007669"/>
    <property type="project" value="InterPro"/>
</dbReference>
<dbReference type="AlphaFoldDB" id="A0AA38FFB1"/>
<feature type="non-terminal residue" evidence="9">
    <location>
        <position position="1"/>
    </location>
</feature>
<dbReference type="InterPro" id="IPR038846">
    <property type="entry name" value="RPC9"/>
</dbReference>
<gene>
    <name evidence="9" type="ORF">KI387_031529</name>
</gene>
<dbReference type="Pfam" id="PF03874">
    <property type="entry name" value="RNA_pol_Rpb4"/>
    <property type="match status" value="1"/>
</dbReference>
<dbReference type="GO" id="GO:0005666">
    <property type="term" value="C:RNA polymerase III complex"/>
    <property type="evidence" value="ECO:0007669"/>
    <property type="project" value="InterPro"/>
</dbReference>
<dbReference type="SUPFAM" id="SSF47819">
    <property type="entry name" value="HRDC-like"/>
    <property type="match status" value="1"/>
</dbReference>
<dbReference type="SMART" id="SM00657">
    <property type="entry name" value="RPOL4c"/>
    <property type="match status" value="1"/>
</dbReference>
<evidence type="ECO:0000256" key="3">
    <source>
        <dbReference type="ARBA" id="ARBA00016672"/>
    </source>
</evidence>
<evidence type="ECO:0000256" key="5">
    <source>
        <dbReference type="ARBA" id="ARBA00023163"/>
    </source>
</evidence>
<sequence length="150" mass="16514">KKVDAGLLSNFEVMILLQSRGATQDPSGSTGSATQSECKVFDYLVQSAAGTQTQANVGKYLLEAENFSLTKAERLQVLNLRPSTAVEAHMIIEDCEERMSSSIVDEFLKMVKTTLPPPPMKPEIEEDEENEEADEENDEADEGNDEEIEG</sequence>
<dbReference type="InterPro" id="IPR006590">
    <property type="entry name" value="RNA_pol_Rpb4/RPC9_core"/>
</dbReference>
<reference evidence="9 10" key="1">
    <citation type="journal article" date="2021" name="Nat. Plants">
        <title>The Taxus genome provides insights into paclitaxel biosynthesis.</title>
        <authorList>
            <person name="Xiong X."/>
            <person name="Gou J."/>
            <person name="Liao Q."/>
            <person name="Li Y."/>
            <person name="Zhou Q."/>
            <person name="Bi G."/>
            <person name="Li C."/>
            <person name="Du R."/>
            <person name="Wang X."/>
            <person name="Sun T."/>
            <person name="Guo L."/>
            <person name="Liang H."/>
            <person name="Lu P."/>
            <person name="Wu Y."/>
            <person name="Zhang Z."/>
            <person name="Ro D.K."/>
            <person name="Shang Y."/>
            <person name="Huang S."/>
            <person name="Yan J."/>
        </authorList>
    </citation>
    <scope>NUCLEOTIDE SEQUENCE [LARGE SCALE GENOMIC DNA]</scope>
    <source>
        <strain evidence="9">Ta-2019</strain>
    </source>
</reference>
<dbReference type="OMA" id="FSDQCED"/>
<organism evidence="9 10">
    <name type="scientific">Taxus chinensis</name>
    <name type="common">Chinese yew</name>
    <name type="synonym">Taxus wallichiana var. chinensis</name>
    <dbReference type="NCBI Taxonomy" id="29808"/>
    <lineage>
        <taxon>Eukaryota</taxon>
        <taxon>Viridiplantae</taxon>
        <taxon>Streptophyta</taxon>
        <taxon>Embryophyta</taxon>
        <taxon>Tracheophyta</taxon>
        <taxon>Spermatophyta</taxon>
        <taxon>Pinopsida</taxon>
        <taxon>Pinidae</taxon>
        <taxon>Conifers II</taxon>
        <taxon>Cupressales</taxon>
        <taxon>Taxaceae</taxon>
        <taxon>Taxus</taxon>
    </lineage>
</organism>
<feature type="region of interest" description="Disordered" evidence="7">
    <location>
        <begin position="113"/>
        <end position="150"/>
    </location>
</feature>
<dbReference type="GO" id="GO:0000166">
    <property type="term" value="F:nucleotide binding"/>
    <property type="evidence" value="ECO:0007669"/>
    <property type="project" value="InterPro"/>
</dbReference>
<protein>
    <recommendedName>
        <fullName evidence="3">DNA-directed RNA polymerase III subunit RPC9</fullName>
    </recommendedName>
</protein>
<keyword evidence="6" id="KW-0539">Nucleus</keyword>
<dbReference type="EMBL" id="JAHRHJ020000010">
    <property type="protein sequence ID" value="KAH9299847.1"/>
    <property type="molecule type" value="Genomic_DNA"/>
</dbReference>
<name>A0AA38FFB1_TAXCH</name>
<feature type="domain" description="RNA polymerase Rpb4/RPC9 core" evidence="8">
    <location>
        <begin position="1"/>
        <end position="118"/>
    </location>
</feature>
<comment type="subcellular location">
    <subcellularLocation>
        <location evidence="1">Nucleus</location>
    </subcellularLocation>
</comment>
<comment type="caution">
    <text evidence="9">The sequence shown here is derived from an EMBL/GenBank/DDBJ whole genome shotgun (WGS) entry which is preliminary data.</text>
</comment>